<sequence>MNNAKKRILVVDDEPDILQLLDISLTRMGFSVFKAESVGAAKYQLSKYSFHLCLTDFKLPDGLGSDLVAFTQEHHPQMPIAVITAFGTINHAVDTLKRGAYDFITKPISLETLRNLVITGLQLNQPQKVDQPQHLLDAQVPYFDSLNSQVLKYAESGVPTLIFGQLGSWKEELAHLIHKNSRQHDKPITFIDCEQEDVDLIPDNSGTWVYANMEILSTEQQTYLLKQLKTLSHEPHILVTTNWSPEEFKHSLGIKKTLLRYLAVGEIETKPLLLLKQQLSAICESRLESLAKKWQKVPCKLHPGAMAKLRSYDFPGNLKELDLILSKAAINCENQLIREDDIELDNTGFQPHLDGTRNLEKYIEDIEIREINNALAKTNNNKTKAAELLGISFRALRYKIKKLGIEP</sequence>
<feature type="domain" description="Response regulatory" evidence="7">
    <location>
        <begin position="7"/>
        <end position="121"/>
    </location>
</feature>
<evidence type="ECO:0000256" key="3">
    <source>
        <dbReference type="ARBA" id="ARBA00023015"/>
    </source>
</evidence>
<evidence type="ECO:0000256" key="5">
    <source>
        <dbReference type="PROSITE-ProRule" id="PRU00169"/>
    </source>
</evidence>
<evidence type="ECO:0000313" key="9">
    <source>
        <dbReference type="Proteomes" id="UP000605253"/>
    </source>
</evidence>
<dbReference type="Proteomes" id="UP000605253">
    <property type="component" value="Unassembled WGS sequence"/>
</dbReference>
<dbReference type="GO" id="GO:0006355">
    <property type="term" value="P:regulation of DNA-templated transcription"/>
    <property type="evidence" value="ECO:0007669"/>
    <property type="project" value="InterPro"/>
</dbReference>
<reference evidence="8" key="1">
    <citation type="journal article" date="2014" name="Int. J. Syst. Evol. Microbiol.">
        <title>Complete genome sequence of Corynebacterium casei LMG S-19264T (=DSM 44701T), isolated from a smear-ripened cheese.</title>
        <authorList>
            <consortium name="US DOE Joint Genome Institute (JGI-PGF)"/>
            <person name="Walter F."/>
            <person name="Albersmeier A."/>
            <person name="Kalinowski J."/>
            <person name="Ruckert C."/>
        </authorList>
    </citation>
    <scope>NUCLEOTIDE SEQUENCE</scope>
    <source>
        <strain evidence="8">CGMCC 1.12181</strain>
    </source>
</reference>
<dbReference type="GO" id="GO:0000160">
    <property type="term" value="P:phosphorelay signal transduction system"/>
    <property type="evidence" value="ECO:0007669"/>
    <property type="project" value="InterPro"/>
</dbReference>
<evidence type="ECO:0000259" key="6">
    <source>
        <dbReference type="PROSITE" id="PS50045"/>
    </source>
</evidence>
<keyword evidence="1" id="KW-0547">Nucleotide-binding</keyword>
<dbReference type="PANTHER" id="PTHR32071:SF100">
    <property type="entry name" value="RESPONSE REGULATOR PROTEIN PILR"/>
    <property type="match status" value="1"/>
</dbReference>
<dbReference type="InterPro" id="IPR011006">
    <property type="entry name" value="CheY-like_superfamily"/>
</dbReference>
<keyword evidence="9" id="KW-1185">Reference proteome</keyword>
<dbReference type="InterPro" id="IPR009057">
    <property type="entry name" value="Homeodomain-like_sf"/>
</dbReference>
<feature type="domain" description="Sigma-54 factor interaction" evidence="6">
    <location>
        <begin position="136"/>
        <end position="330"/>
    </location>
</feature>
<dbReference type="PROSITE" id="PS50110">
    <property type="entry name" value="RESPONSE_REGULATORY"/>
    <property type="match status" value="1"/>
</dbReference>
<dbReference type="InterPro" id="IPR027417">
    <property type="entry name" value="P-loop_NTPase"/>
</dbReference>
<dbReference type="Pfam" id="PF02954">
    <property type="entry name" value="HTH_8"/>
    <property type="match status" value="1"/>
</dbReference>
<dbReference type="PROSITE" id="PS50045">
    <property type="entry name" value="SIGMA54_INTERACT_4"/>
    <property type="match status" value="1"/>
</dbReference>
<dbReference type="Gene3D" id="1.10.8.60">
    <property type="match status" value="1"/>
</dbReference>
<dbReference type="SUPFAM" id="SSF46689">
    <property type="entry name" value="Homeodomain-like"/>
    <property type="match status" value="1"/>
</dbReference>
<dbReference type="Gene3D" id="3.40.50.2300">
    <property type="match status" value="1"/>
</dbReference>
<keyword evidence="3" id="KW-0805">Transcription regulation</keyword>
<dbReference type="PRINTS" id="PR01590">
    <property type="entry name" value="HTHFIS"/>
</dbReference>
<dbReference type="AlphaFoldDB" id="A0A917FIX3"/>
<dbReference type="Gene3D" id="1.10.10.60">
    <property type="entry name" value="Homeodomain-like"/>
    <property type="match status" value="1"/>
</dbReference>
<feature type="modified residue" description="4-aspartylphosphate" evidence="5">
    <location>
        <position position="56"/>
    </location>
</feature>
<dbReference type="InterPro" id="IPR001789">
    <property type="entry name" value="Sig_transdc_resp-reg_receiver"/>
</dbReference>
<accession>A0A917FIX3</accession>
<dbReference type="GO" id="GO:0005524">
    <property type="term" value="F:ATP binding"/>
    <property type="evidence" value="ECO:0007669"/>
    <property type="project" value="UniProtKB-KW"/>
</dbReference>
<evidence type="ECO:0000256" key="1">
    <source>
        <dbReference type="ARBA" id="ARBA00022741"/>
    </source>
</evidence>
<gene>
    <name evidence="8" type="primary">pilR</name>
    <name evidence="8" type="ORF">GCM10011365_04330</name>
</gene>
<reference evidence="8" key="2">
    <citation type="submission" date="2020-09" db="EMBL/GenBank/DDBJ databases">
        <authorList>
            <person name="Sun Q."/>
            <person name="Zhou Y."/>
        </authorList>
    </citation>
    <scope>NUCLEOTIDE SEQUENCE</scope>
    <source>
        <strain evidence="8">CGMCC 1.12181</strain>
    </source>
</reference>
<dbReference type="SUPFAM" id="SSF52172">
    <property type="entry name" value="CheY-like"/>
    <property type="match status" value="1"/>
</dbReference>
<dbReference type="Gene3D" id="3.40.50.300">
    <property type="entry name" value="P-loop containing nucleotide triphosphate hydrolases"/>
    <property type="match status" value="1"/>
</dbReference>
<protein>
    <submittedName>
        <fullName evidence="8">Type 4 fimbriae expression regulatory protein PilR</fullName>
    </submittedName>
</protein>
<proteinExistence type="predicted"/>
<evidence type="ECO:0000313" key="8">
    <source>
        <dbReference type="EMBL" id="GGF86482.1"/>
    </source>
</evidence>
<keyword evidence="5" id="KW-0597">Phosphoprotein</keyword>
<evidence type="ECO:0000256" key="2">
    <source>
        <dbReference type="ARBA" id="ARBA00022840"/>
    </source>
</evidence>
<dbReference type="EMBL" id="BMEO01000002">
    <property type="protein sequence ID" value="GGF86482.1"/>
    <property type="molecule type" value="Genomic_DNA"/>
</dbReference>
<dbReference type="Pfam" id="PF00158">
    <property type="entry name" value="Sigma54_activat"/>
    <property type="match status" value="1"/>
</dbReference>
<keyword evidence="4" id="KW-0804">Transcription</keyword>
<dbReference type="RefSeq" id="WP_188364039.1">
    <property type="nucleotide sequence ID" value="NZ_BAABJF010000032.1"/>
</dbReference>
<dbReference type="Pfam" id="PF25601">
    <property type="entry name" value="AAA_lid_14"/>
    <property type="match status" value="1"/>
</dbReference>
<dbReference type="SMART" id="SM00448">
    <property type="entry name" value="REC"/>
    <property type="match status" value="1"/>
</dbReference>
<dbReference type="InterPro" id="IPR002197">
    <property type="entry name" value="HTH_Fis"/>
</dbReference>
<dbReference type="PANTHER" id="PTHR32071">
    <property type="entry name" value="TRANSCRIPTIONAL REGULATORY PROTEIN"/>
    <property type="match status" value="1"/>
</dbReference>
<dbReference type="InterPro" id="IPR058031">
    <property type="entry name" value="AAA_lid_NorR"/>
</dbReference>
<organism evidence="8 9">
    <name type="scientific">Marinicella pacifica</name>
    <dbReference type="NCBI Taxonomy" id="1171543"/>
    <lineage>
        <taxon>Bacteria</taxon>
        <taxon>Pseudomonadati</taxon>
        <taxon>Pseudomonadota</taxon>
        <taxon>Gammaproteobacteria</taxon>
        <taxon>Lysobacterales</taxon>
        <taxon>Marinicellaceae</taxon>
        <taxon>Marinicella</taxon>
    </lineage>
</organism>
<evidence type="ECO:0000256" key="4">
    <source>
        <dbReference type="ARBA" id="ARBA00023163"/>
    </source>
</evidence>
<dbReference type="InterPro" id="IPR002078">
    <property type="entry name" value="Sigma_54_int"/>
</dbReference>
<comment type="caution">
    <text evidence="8">The sequence shown here is derived from an EMBL/GenBank/DDBJ whole genome shotgun (WGS) entry which is preliminary data.</text>
</comment>
<dbReference type="Pfam" id="PF00072">
    <property type="entry name" value="Response_reg"/>
    <property type="match status" value="1"/>
</dbReference>
<keyword evidence="2" id="KW-0067">ATP-binding</keyword>
<evidence type="ECO:0000259" key="7">
    <source>
        <dbReference type="PROSITE" id="PS50110"/>
    </source>
</evidence>
<dbReference type="GO" id="GO:0043565">
    <property type="term" value="F:sequence-specific DNA binding"/>
    <property type="evidence" value="ECO:0007669"/>
    <property type="project" value="InterPro"/>
</dbReference>
<name>A0A917FIX3_9GAMM</name>
<dbReference type="SUPFAM" id="SSF52540">
    <property type="entry name" value="P-loop containing nucleoside triphosphate hydrolases"/>
    <property type="match status" value="1"/>
</dbReference>